<evidence type="ECO:0000313" key="5">
    <source>
        <dbReference type="Proteomes" id="UP001176961"/>
    </source>
</evidence>
<dbReference type="Pfam" id="PF02520">
    <property type="entry name" value="ANIS5_cation-bd"/>
    <property type="match status" value="1"/>
</dbReference>
<name>A0AA36H0P9_CYLNA</name>
<comment type="caution">
    <text evidence="4">The sequence shown here is derived from an EMBL/GenBank/DDBJ whole genome shotgun (WGS) entry which is preliminary data.</text>
</comment>
<dbReference type="Proteomes" id="UP001176961">
    <property type="component" value="Unassembled WGS sequence"/>
</dbReference>
<dbReference type="EMBL" id="CATQJL010000305">
    <property type="protein sequence ID" value="CAJ0601873.1"/>
    <property type="molecule type" value="Genomic_DNA"/>
</dbReference>
<feature type="region of interest" description="Disordered" evidence="1">
    <location>
        <begin position="185"/>
        <end position="251"/>
    </location>
</feature>
<keyword evidence="2" id="KW-0732">Signal</keyword>
<dbReference type="AlphaFoldDB" id="A0AA36H0P9"/>
<dbReference type="PANTHER" id="PTHR21593:SF36">
    <property type="entry name" value="DUF148 DOMAIN-CONTAINING PROTEIN-RELATED"/>
    <property type="match status" value="1"/>
</dbReference>
<reference evidence="4" key="1">
    <citation type="submission" date="2023-07" db="EMBL/GenBank/DDBJ databases">
        <authorList>
            <consortium name="CYATHOMIX"/>
        </authorList>
    </citation>
    <scope>NUCLEOTIDE SEQUENCE</scope>
    <source>
        <strain evidence="4">N/A</strain>
    </source>
</reference>
<evidence type="ECO:0000256" key="2">
    <source>
        <dbReference type="SAM" id="SignalP"/>
    </source>
</evidence>
<organism evidence="4 5">
    <name type="scientific">Cylicocyclus nassatus</name>
    <name type="common">Nematode worm</name>
    <dbReference type="NCBI Taxonomy" id="53992"/>
    <lineage>
        <taxon>Eukaryota</taxon>
        <taxon>Metazoa</taxon>
        <taxon>Ecdysozoa</taxon>
        <taxon>Nematoda</taxon>
        <taxon>Chromadorea</taxon>
        <taxon>Rhabditida</taxon>
        <taxon>Rhabditina</taxon>
        <taxon>Rhabditomorpha</taxon>
        <taxon>Strongyloidea</taxon>
        <taxon>Strongylidae</taxon>
        <taxon>Cylicocyclus</taxon>
    </lineage>
</organism>
<feature type="compositionally biased region" description="Gly residues" evidence="1">
    <location>
        <begin position="213"/>
        <end position="251"/>
    </location>
</feature>
<dbReference type="InterPro" id="IPR052823">
    <property type="entry name" value="SXP/RAL-2_related"/>
</dbReference>
<evidence type="ECO:0000259" key="3">
    <source>
        <dbReference type="Pfam" id="PF02520"/>
    </source>
</evidence>
<protein>
    <recommendedName>
        <fullName evidence="3">SXP/RAL-2 family protein Ani s 5-like cation-binding domain-containing protein</fullName>
    </recommendedName>
</protein>
<dbReference type="InterPro" id="IPR003677">
    <property type="entry name" value="ANIS5_cation-bd"/>
</dbReference>
<evidence type="ECO:0000256" key="1">
    <source>
        <dbReference type="SAM" id="MobiDB-lite"/>
    </source>
</evidence>
<accession>A0AA36H0P9</accession>
<dbReference type="PANTHER" id="PTHR21593">
    <property type="entry name" value="PRION-LIKE- Q/N-RICH -DOMAIN-BEARING PROTEIN PROTEIN"/>
    <property type="match status" value="1"/>
</dbReference>
<feature type="domain" description="SXP/RAL-2 family protein Ani s 5-like cation-binding" evidence="3">
    <location>
        <begin position="72"/>
        <end position="178"/>
    </location>
</feature>
<sequence>MKGVILALALIAATVCAHRGYGGQGGLGFPNGGFPRFPGAPQGPNLPNGPGPEDRGHGFPLPPYLQGLDETARKEYLEIVKDRQLTFTQQKQKVKEWGQKFGVEAQVVEFDNKMKALKTELDQNVTDLIKKLPKAFQKISSLVKNEEQTPMQLAQAIKDLTKEDPMVYHVLKFAFDQFMGRKLGFGSHKGPKGPEGFKGPKGQSGPWEPRRPGGPGGFEGPGFGGPGGFERPGFGGPGGFERPGFGGQGGFAGRKGWLF</sequence>
<proteinExistence type="predicted"/>
<evidence type="ECO:0000313" key="4">
    <source>
        <dbReference type="EMBL" id="CAJ0601873.1"/>
    </source>
</evidence>
<feature type="signal peptide" evidence="2">
    <location>
        <begin position="1"/>
        <end position="17"/>
    </location>
</feature>
<gene>
    <name evidence="4" type="ORF">CYNAS_LOCUS13856</name>
</gene>
<feature type="chain" id="PRO_5041222331" description="SXP/RAL-2 family protein Ani s 5-like cation-binding domain-containing protein" evidence="2">
    <location>
        <begin position="18"/>
        <end position="259"/>
    </location>
</feature>
<feature type="compositionally biased region" description="Low complexity" evidence="1">
    <location>
        <begin position="32"/>
        <end position="48"/>
    </location>
</feature>
<feature type="region of interest" description="Disordered" evidence="1">
    <location>
        <begin position="32"/>
        <end position="60"/>
    </location>
</feature>
<keyword evidence="5" id="KW-1185">Reference proteome</keyword>